<proteinExistence type="inferred from homology"/>
<accession>A0A803M105</accession>
<dbReference type="GO" id="GO:0006032">
    <property type="term" value="P:chitin catabolic process"/>
    <property type="evidence" value="ECO:0007669"/>
    <property type="project" value="UniProtKB-KW"/>
</dbReference>
<dbReference type="GO" id="GO:0005576">
    <property type="term" value="C:extracellular region"/>
    <property type="evidence" value="ECO:0007669"/>
    <property type="project" value="TreeGrafter"/>
</dbReference>
<evidence type="ECO:0000256" key="5">
    <source>
        <dbReference type="ARBA" id="ARBA00023157"/>
    </source>
</evidence>
<dbReference type="OMA" id="QCPFQNN"/>
<dbReference type="KEGG" id="cqi:110726229"/>
<evidence type="ECO:0000256" key="10">
    <source>
        <dbReference type="RuleBase" id="RU004453"/>
    </source>
</evidence>
<comment type="catalytic activity">
    <reaction evidence="1">
        <text>Random endo-hydrolysis of N-acetyl-beta-D-glucosaminide (1-&gt;4)-beta-linkages in chitin and chitodextrins.</text>
        <dbReference type="EC" id="3.2.1.14"/>
    </reaction>
</comment>
<dbReference type="GO" id="GO:0008843">
    <property type="term" value="F:endochitinase activity"/>
    <property type="evidence" value="ECO:0007669"/>
    <property type="project" value="UniProtKB-EC"/>
</dbReference>
<name>A0A803M105_CHEQI</name>
<dbReference type="PANTHER" id="PTHR45708:SF40">
    <property type="entry name" value="BASIC ENDOCHITINASE"/>
    <property type="match status" value="1"/>
</dbReference>
<dbReference type="OrthoDB" id="6020543at2759"/>
<comment type="similarity">
    <text evidence="10">Belongs to the glycosyl hydrolase 18 family.</text>
</comment>
<evidence type="ECO:0000256" key="6">
    <source>
        <dbReference type="ARBA" id="ARBA00023277"/>
    </source>
</evidence>
<dbReference type="Pfam" id="PF00704">
    <property type="entry name" value="Glyco_hydro_18"/>
    <property type="match status" value="1"/>
</dbReference>
<dbReference type="SUPFAM" id="SSF51445">
    <property type="entry name" value="(Trans)glycosidases"/>
    <property type="match status" value="1"/>
</dbReference>
<keyword evidence="4" id="KW-0146">Chitin degradation</keyword>
<evidence type="ECO:0000256" key="3">
    <source>
        <dbReference type="ARBA" id="ARBA00022801"/>
    </source>
</evidence>
<dbReference type="EC" id="3.2.1.14" evidence="2"/>
<keyword evidence="8" id="KW-0624">Polysaccharide degradation</keyword>
<dbReference type="InterPro" id="IPR017853">
    <property type="entry name" value="GH"/>
</dbReference>
<reference evidence="13" key="2">
    <citation type="submission" date="2021-03" db="UniProtKB">
        <authorList>
            <consortium name="EnsemblPlants"/>
        </authorList>
    </citation>
    <scope>IDENTIFICATION</scope>
</reference>
<evidence type="ECO:0000256" key="7">
    <source>
        <dbReference type="ARBA" id="ARBA00023295"/>
    </source>
</evidence>
<sequence>MGVKIWSSPLFLLVITLVSLALKANAGGIAVYWGQNRNEGTLTDTCRSMLFKYVNIAFLSKFGSGQKPEIDLAGHCIPNGGGCQRVSVGIRNCQSLGIKVMLSIGGGNGSYSLSSSEDARGVADYLWDHFLGGQSQFRPLGNAVLDGIDFDIESGKPHYQALARRLTEHGQQSGKKVYLSAAPQCPFPDQKLNGALNTGLFDYVWIQFYNNPICEFDVSNPEKFKNSWRTWTSNIPAKKFFVGLPAAATKSAAGSGFVPAQTLINQVLPFVKGVGEKYGGVMLWDRANDVRTKYSQRIKNSV</sequence>
<dbReference type="CDD" id="cd02877">
    <property type="entry name" value="GH18_hevamine_XipI_class_III"/>
    <property type="match status" value="1"/>
</dbReference>
<keyword evidence="14" id="KW-1185">Reference proteome</keyword>
<dbReference type="InterPro" id="IPR045321">
    <property type="entry name" value="Cts1-like"/>
</dbReference>
<evidence type="ECO:0000313" key="14">
    <source>
        <dbReference type="Proteomes" id="UP000596660"/>
    </source>
</evidence>
<evidence type="ECO:0000256" key="9">
    <source>
        <dbReference type="RuleBase" id="RU000489"/>
    </source>
</evidence>
<keyword evidence="6" id="KW-0119">Carbohydrate metabolism</keyword>
<dbReference type="GeneID" id="110726229"/>
<dbReference type="InterPro" id="IPR050542">
    <property type="entry name" value="Glycosyl_Hydrlase18_Chitinase"/>
</dbReference>
<dbReference type="InterPro" id="IPR001579">
    <property type="entry name" value="Glyco_hydro_18_chit_AS"/>
</dbReference>
<evidence type="ECO:0000256" key="4">
    <source>
        <dbReference type="ARBA" id="ARBA00023024"/>
    </source>
</evidence>
<evidence type="ECO:0000313" key="13">
    <source>
        <dbReference type="EnsemblPlants" id="AUR62021637-RA:cds"/>
    </source>
</evidence>
<keyword evidence="3 9" id="KW-0378">Hydrolase</keyword>
<dbReference type="Proteomes" id="UP000596660">
    <property type="component" value="Unplaced"/>
</dbReference>
<dbReference type="Gene3D" id="3.20.20.80">
    <property type="entry name" value="Glycosidases"/>
    <property type="match status" value="1"/>
</dbReference>
<dbReference type="PROSITE" id="PS01095">
    <property type="entry name" value="GH18_1"/>
    <property type="match status" value="1"/>
</dbReference>
<reference evidence="13" key="1">
    <citation type="journal article" date="2017" name="Nature">
        <title>The genome of Chenopodium quinoa.</title>
        <authorList>
            <person name="Jarvis D.E."/>
            <person name="Ho Y.S."/>
            <person name="Lightfoot D.J."/>
            <person name="Schmoeckel S.M."/>
            <person name="Li B."/>
            <person name="Borm T.J.A."/>
            <person name="Ohyanagi H."/>
            <person name="Mineta K."/>
            <person name="Michell C.T."/>
            <person name="Saber N."/>
            <person name="Kharbatia N.M."/>
            <person name="Rupper R.R."/>
            <person name="Sharp A.R."/>
            <person name="Dally N."/>
            <person name="Boughton B.A."/>
            <person name="Woo Y.H."/>
            <person name="Gao G."/>
            <person name="Schijlen E.G.W.M."/>
            <person name="Guo X."/>
            <person name="Momin A.A."/>
            <person name="Negrao S."/>
            <person name="Al-Babili S."/>
            <person name="Gehring C."/>
            <person name="Roessner U."/>
            <person name="Jung C."/>
            <person name="Murphy K."/>
            <person name="Arold S.T."/>
            <person name="Gojobori T."/>
            <person name="van der Linden C.G."/>
            <person name="van Loo E.N."/>
            <person name="Jellen E.N."/>
            <person name="Maughan P.J."/>
            <person name="Tester M."/>
        </authorList>
    </citation>
    <scope>NUCLEOTIDE SEQUENCE [LARGE SCALE GENOMIC DNA]</scope>
    <source>
        <strain evidence="13">cv. PI 614886</strain>
    </source>
</reference>
<dbReference type="Gramene" id="AUR62021637-RA">
    <property type="protein sequence ID" value="AUR62021637-RA:cds"/>
    <property type="gene ID" value="AUR62021637"/>
</dbReference>
<evidence type="ECO:0000256" key="1">
    <source>
        <dbReference type="ARBA" id="ARBA00000822"/>
    </source>
</evidence>
<dbReference type="SMR" id="A0A803M105"/>
<feature type="chain" id="PRO_5030985953" description="chitinase" evidence="11">
    <location>
        <begin position="27"/>
        <end position="302"/>
    </location>
</feature>
<dbReference type="EnsemblPlants" id="AUR62021637-RA">
    <property type="protein sequence ID" value="AUR62021637-RA:cds"/>
    <property type="gene ID" value="AUR62021637"/>
</dbReference>
<dbReference type="InterPro" id="IPR001223">
    <property type="entry name" value="Glyco_hydro18_cat"/>
</dbReference>
<evidence type="ECO:0000256" key="2">
    <source>
        <dbReference type="ARBA" id="ARBA00012729"/>
    </source>
</evidence>
<keyword evidence="5" id="KW-1015">Disulfide bond</keyword>
<dbReference type="AlphaFoldDB" id="A0A803M105"/>
<gene>
    <name evidence="13" type="primary">LOC110726229</name>
</gene>
<feature type="signal peptide" evidence="11">
    <location>
        <begin position="1"/>
        <end position="26"/>
    </location>
</feature>
<keyword evidence="7 9" id="KW-0326">Glycosidase</keyword>
<dbReference type="RefSeq" id="XP_021761383.1">
    <property type="nucleotide sequence ID" value="XM_021905691.1"/>
</dbReference>
<dbReference type="PANTHER" id="PTHR45708">
    <property type="entry name" value="ENDOCHITINASE"/>
    <property type="match status" value="1"/>
</dbReference>
<dbReference type="FunFam" id="3.20.20.80:FF:000015">
    <property type="entry name" value="Acidic endochitinase SE2"/>
    <property type="match status" value="1"/>
</dbReference>
<protein>
    <recommendedName>
        <fullName evidence="2">chitinase</fullName>
        <ecNumber evidence="2">3.2.1.14</ecNumber>
    </recommendedName>
</protein>
<keyword evidence="11" id="KW-0732">Signal</keyword>
<dbReference type="PROSITE" id="PS51910">
    <property type="entry name" value="GH18_2"/>
    <property type="match status" value="1"/>
</dbReference>
<organism evidence="13 14">
    <name type="scientific">Chenopodium quinoa</name>
    <name type="common">Quinoa</name>
    <dbReference type="NCBI Taxonomy" id="63459"/>
    <lineage>
        <taxon>Eukaryota</taxon>
        <taxon>Viridiplantae</taxon>
        <taxon>Streptophyta</taxon>
        <taxon>Embryophyta</taxon>
        <taxon>Tracheophyta</taxon>
        <taxon>Spermatophyta</taxon>
        <taxon>Magnoliopsida</taxon>
        <taxon>eudicotyledons</taxon>
        <taxon>Gunneridae</taxon>
        <taxon>Pentapetalae</taxon>
        <taxon>Caryophyllales</taxon>
        <taxon>Chenopodiaceae</taxon>
        <taxon>Chenopodioideae</taxon>
        <taxon>Atripliceae</taxon>
        <taxon>Chenopodium</taxon>
    </lineage>
</organism>
<evidence type="ECO:0000256" key="11">
    <source>
        <dbReference type="SAM" id="SignalP"/>
    </source>
</evidence>
<evidence type="ECO:0000256" key="8">
    <source>
        <dbReference type="ARBA" id="ARBA00023326"/>
    </source>
</evidence>
<evidence type="ECO:0000259" key="12">
    <source>
        <dbReference type="PROSITE" id="PS51910"/>
    </source>
</evidence>
<feature type="domain" description="GH18" evidence="12">
    <location>
        <begin position="27"/>
        <end position="302"/>
    </location>
</feature>
<dbReference type="GO" id="GO:0000272">
    <property type="term" value="P:polysaccharide catabolic process"/>
    <property type="evidence" value="ECO:0007669"/>
    <property type="project" value="UniProtKB-KW"/>
</dbReference>